<evidence type="ECO:0000313" key="1">
    <source>
        <dbReference type="EMBL" id="GFT22796.1"/>
    </source>
</evidence>
<sequence>MSPFSSLCNLKGFAVPQPRGFLVCYLDIALFLCYHGSRKALLSQSYFIRVNLIKKLVYWLSMGNRISEALGFRHHPFSLLYCSRRKLLQGSIRMPFDNLFDLLGVIRYYLSRVEM</sequence>
<comment type="caution">
    <text evidence="1">The sequence shown here is derived from an EMBL/GenBank/DDBJ whole genome shotgun (WGS) entry which is preliminary data.</text>
</comment>
<organism evidence="1 2">
    <name type="scientific">Nephila pilipes</name>
    <name type="common">Giant wood spider</name>
    <name type="synonym">Nephila maculata</name>
    <dbReference type="NCBI Taxonomy" id="299642"/>
    <lineage>
        <taxon>Eukaryota</taxon>
        <taxon>Metazoa</taxon>
        <taxon>Ecdysozoa</taxon>
        <taxon>Arthropoda</taxon>
        <taxon>Chelicerata</taxon>
        <taxon>Arachnida</taxon>
        <taxon>Araneae</taxon>
        <taxon>Araneomorphae</taxon>
        <taxon>Entelegynae</taxon>
        <taxon>Araneoidea</taxon>
        <taxon>Nephilidae</taxon>
        <taxon>Nephila</taxon>
    </lineage>
</organism>
<protein>
    <submittedName>
        <fullName evidence="1">Uncharacterized protein</fullName>
    </submittedName>
</protein>
<dbReference type="EMBL" id="BMAW01059805">
    <property type="protein sequence ID" value="GFT22796.1"/>
    <property type="molecule type" value="Genomic_DNA"/>
</dbReference>
<accession>A0A8X6NNM1</accession>
<gene>
    <name evidence="1" type="ORF">NPIL_443121</name>
</gene>
<evidence type="ECO:0000313" key="2">
    <source>
        <dbReference type="Proteomes" id="UP000887013"/>
    </source>
</evidence>
<dbReference type="AlphaFoldDB" id="A0A8X6NNM1"/>
<dbReference type="Proteomes" id="UP000887013">
    <property type="component" value="Unassembled WGS sequence"/>
</dbReference>
<name>A0A8X6NNM1_NEPPI</name>
<keyword evidence="2" id="KW-1185">Reference proteome</keyword>
<proteinExistence type="predicted"/>
<reference evidence="1" key="1">
    <citation type="submission" date="2020-08" db="EMBL/GenBank/DDBJ databases">
        <title>Multicomponent nature underlies the extraordinary mechanical properties of spider dragline silk.</title>
        <authorList>
            <person name="Kono N."/>
            <person name="Nakamura H."/>
            <person name="Mori M."/>
            <person name="Yoshida Y."/>
            <person name="Ohtoshi R."/>
            <person name="Malay A.D."/>
            <person name="Moran D.A.P."/>
            <person name="Tomita M."/>
            <person name="Numata K."/>
            <person name="Arakawa K."/>
        </authorList>
    </citation>
    <scope>NUCLEOTIDE SEQUENCE</scope>
</reference>